<dbReference type="RefSeq" id="WP_248824455.1">
    <property type="nucleotide sequence ID" value="NZ_JALKFT010000008.1"/>
</dbReference>
<dbReference type="Pfam" id="PF00535">
    <property type="entry name" value="Glycos_transf_2"/>
    <property type="match status" value="1"/>
</dbReference>
<dbReference type="InterPro" id="IPR001173">
    <property type="entry name" value="Glyco_trans_2-like"/>
</dbReference>
<dbReference type="InterPro" id="IPR029044">
    <property type="entry name" value="Nucleotide-diphossugar_trans"/>
</dbReference>
<organism evidence="2 3">
    <name type="scientific">Frankia umida</name>
    <dbReference type="NCBI Taxonomy" id="573489"/>
    <lineage>
        <taxon>Bacteria</taxon>
        <taxon>Bacillati</taxon>
        <taxon>Actinomycetota</taxon>
        <taxon>Actinomycetes</taxon>
        <taxon>Frankiales</taxon>
        <taxon>Frankiaceae</taxon>
        <taxon>Frankia</taxon>
    </lineage>
</organism>
<dbReference type="NCBIfam" id="TIGR03965">
    <property type="entry name" value="mycofact_glyco"/>
    <property type="match status" value="1"/>
</dbReference>
<dbReference type="SUPFAM" id="SSF53448">
    <property type="entry name" value="Nucleotide-diphospho-sugar transferases"/>
    <property type="match status" value="1"/>
</dbReference>
<keyword evidence="3" id="KW-1185">Reference proteome</keyword>
<accession>A0ABT0JX33</accession>
<dbReference type="PANTHER" id="PTHR43646">
    <property type="entry name" value="GLYCOSYLTRANSFERASE"/>
    <property type="match status" value="1"/>
</dbReference>
<comment type="caution">
    <text evidence="2">The sequence shown here is derived from an EMBL/GenBank/DDBJ whole genome shotgun (WGS) entry which is preliminary data.</text>
</comment>
<feature type="domain" description="Glycosyltransferase 2-like" evidence="1">
    <location>
        <begin position="97"/>
        <end position="237"/>
    </location>
</feature>
<evidence type="ECO:0000259" key="1">
    <source>
        <dbReference type="Pfam" id="PF00535"/>
    </source>
</evidence>
<dbReference type="Proteomes" id="UP001201873">
    <property type="component" value="Unassembled WGS sequence"/>
</dbReference>
<reference evidence="2 3" key="1">
    <citation type="submission" date="2022-04" db="EMBL/GenBank/DDBJ databases">
        <title>Genome diversity in the genus Frankia.</title>
        <authorList>
            <person name="Carlos-Shanley C."/>
            <person name="Hahn D."/>
        </authorList>
    </citation>
    <scope>NUCLEOTIDE SEQUENCE [LARGE SCALE GENOMIC DNA]</scope>
    <source>
        <strain evidence="2 3">Ag45/Mut15</strain>
    </source>
</reference>
<dbReference type="InterPro" id="IPR023981">
    <property type="entry name" value="MftF"/>
</dbReference>
<proteinExistence type="predicted"/>
<protein>
    <submittedName>
        <fullName evidence="2">Mycofactocin biosynthesis glycosyltransferase MftF</fullName>
    </submittedName>
</protein>
<evidence type="ECO:0000313" key="2">
    <source>
        <dbReference type="EMBL" id="MCK9876109.1"/>
    </source>
</evidence>
<evidence type="ECO:0000313" key="3">
    <source>
        <dbReference type="Proteomes" id="UP001201873"/>
    </source>
</evidence>
<name>A0ABT0JX33_9ACTN</name>
<gene>
    <name evidence="2" type="primary">mftF</name>
    <name evidence="2" type="ORF">MXD59_10020</name>
</gene>
<sequence length="515" mass="53914">MELTPATGAGRGGAGAGAGGAGGGDGGLVLLGGSPLRLFTLSAGGRRAFLALRDGATVGTAGPGAGQLARRLVEAGLLHPLAPVAPARGSSRERITAVVPVCDGAGRIGPLVRTLRVHCAEVVVVDDGSRDATAAEATAAGARVLRHDHARGPAAARTTGTRAARTDLVAFCDVDVEPTPDWLDRLVAHLVDAQVVAAAPRVASPVAAGRPASLRERYEADHSPLDLGPRPAPVQPGSRVSYVPTAALLIRREQVDFDPSLRYGEDVDLVWRLLGAGQALRYEPSAVVCHQPRASWSGWARQRYDYGSSAASLARRHPGLLRPSGAAAATMLLTGLLAAQRGRIGVGLAGPVALVAAARTALRLSRRLARVDRRTGAVLTLTGRQRRRALVFAAETTRRTWLPVLAGAALAGVALPGTGGARVRRASGVVLVAVALPLVWDWWERRPAVGLVPYVLLRLADDSAYCVGVWAGCLTQRSAAPLLPVRPSMPGWWRSSWARRSSWAHWSRRSGRATV</sequence>
<dbReference type="PANTHER" id="PTHR43646:SF6">
    <property type="entry name" value="PRE-MYCOFACTOCIN GLYCOSYLTRANSFERASE"/>
    <property type="match status" value="1"/>
</dbReference>
<dbReference type="Gene3D" id="3.90.550.10">
    <property type="entry name" value="Spore Coat Polysaccharide Biosynthesis Protein SpsA, Chain A"/>
    <property type="match status" value="1"/>
</dbReference>
<dbReference type="EMBL" id="JALKFT010000008">
    <property type="protein sequence ID" value="MCK9876109.1"/>
    <property type="molecule type" value="Genomic_DNA"/>
</dbReference>